<keyword evidence="3" id="KW-1185">Reference proteome</keyword>
<feature type="domain" description="Peptidase M15A C-terminal" evidence="1">
    <location>
        <begin position="52"/>
        <end position="145"/>
    </location>
</feature>
<evidence type="ECO:0000313" key="3">
    <source>
        <dbReference type="Proteomes" id="UP000006462"/>
    </source>
</evidence>
<reference evidence="2 3" key="1">
    <citation type="submission" date="2009-12" db="EMBL/GenBank/DDBJ databases">
        <authorList>
            <person name="Shrivastava S."/>
            <person name="Madupu R."/>
            <person name="Durkin A.S."/>
            <person name="Torralba M."/>
            <person name="Methe B."/>
            <person name="Sutton G.G."/>
            <person name="Strausberg R.L."/>
            <person name="Nelson K.E."/>
        </authorList>
    </citation>
    <scope>NUCLEOTIDE SEQUENCE [LARGE SCALE GENOMIC DNA]</scope>
    <source>
        <strain evidence="2 3">W5455</strain>
    </source>
</reference>
<dbReference type="InterPro" id="IPR013230">
    <property type="entry name" value="Peptidase_M15A_C"/>
</dbReference>
<dbReference type="SUPFAM" id="SSF55166">
    <property type="entry name" value="Hedgehog/DD-peptidase"/>
    <property type="match status" value="1"/>
</dbReference>
<dbReference type="InterPro" id="IPR009045">
    <property type="entry name" value="Zn_M74/Hedgehog-like"/>
</dbReference>
<dbReference type="Proteomes" id="UP000006462">
    <property type="component" value="Unassembled WGS sequence"/>
</dbReference>
<gene>
    <name evidence="2" type="ORF">HMPREF7215_1805</name>
</gene>
<proteinExistence type="predicted"/>
<accession>A0ABP2HXN8</accession>
<organism evidence="2 3">
    <name type="scientific">Pyramidobacter piscolens W5455</name>
    <dbReference type="NCBI Taxonomy" id="352165"/>
    <lineage>
        <taxon>Bacteria</taxon>
        <taxon>Thermotogati</taxon>
        <taxon>Synergistota</taxon>
        <taxon>Synergistia</taxon>
        <taxon>Synergistales</taxon>
        <taxon>Dethiosulfovibrionaceae</taxon>
        <taxon>Pyramidobacter</taxon>
    </lineage>
</organism>
<evidence type="ECO:0000259" key="1">
    <source>
        <dbReference type="Pfam" id="PF08291"/>
    </source>
</evidence>
<comment type="caution">
    <text evidence="2">The sequence shown here is derived from an EMBL/GenBank/DDBJ whole genome shotgun (WGS) entry which is preliminary data.</text>
</comment>
<dbReference type="RefSeq" id="WP_009164697.1">
    <property type="nucleotide sequence ID" value="NZ_ADFP01000059.1"/>
</dbReference>
<evidence type="ECO:0000313" key="2">
    <source>
        <dbReference type="EMBL" id="EFB90889.1"/>
    </source>
</evidence>
<dbReference type="Pfam" id="PF08291">
    <property type="entry name" value="Peptidase_M15_3"/>
    <property type="match status" value="1"/>
</dbReference>
<sequence length="158" mass="17731">MKLWKLLAALAVPLLAGRPGDVQERNAKAITEASRILPALAELDSRQMESLRCRCCGAAGMDAVFLKKLAELQVRWKKRLTFTSGRRCVRHNAHVGGVPRSRHLTGQAVDVAVGSHEQERFCALARRLGFRSVLPDPRRNYVHLSLEAPWEISAKRER</sequence>
<dbReference type="Gene3D" id="3.30.1380.10">
    <property type="match status" value="1"/>
</dbReference>
<name>A0ABP2HXN8_9BACT</name>
<protein>
    <submittedName>
        <fullName evidence="2">Peptidase M15</fullName>
    </submittedName>
</protein>
<dbReference type="EMBL" id="ADFP01000059">
    <property type="protein sequence ID" value="EFB90889.1"/>
    <property type="molecule type" value="Genomic_DNA"/>
</dbReference>
<dbReference type="GeneID" id="90987379"/>